<protein>
    <submittedName>
        <fullName evidence="1">Uncharacterized protein</fullName>
    </submittedName>
</protein>
<dbReference type="Proteomes" id="UP000193675">
    <property type="component" value="Unassembled WGS sequence"/>
</dbReference>
<accession>A0A1X0ZJI2</accession>
<reference evidence="1 2" key="1">
    <citation type="submission" date="2017-04" db="EMBL/GenBank/DDBJ databases">
        <title>Presence of VIM-2 positive Pseudomonas species in chickens and their surrounding environment.</title>
        <authorList>
            <person name="Zhang R."/>
        </authorList>
    </citation>
    <scope>NUCLEOTIDE SEQUENCE [LARGE SCALE GENOMIC DNA]</scope>
    <source>
        <strain evidence="1 2">DZ-C18</strain>
    </source>
</reference>
<evidence type="ECO:0000313" key="2">
    <source>
        <dbReference type="Proteomes" id="UP000193675"/>
    </source>
</evidence>
<sequence length="167" mass="17792">MNRQPGNVEIPRGLADRILSSLKPVTQRKRAIQACAGLKDLLAQSGAGTGSVSIGWDEAGQLLRHLAFTTGVHDPVRGLRDELDLIINNLSSRDSKVAPHQEDDCSAAGVDLAEQLSTVRRHYNRLLRDMQAIADQRLPAGMTASGFAAAAIAGALSPQVVHPRSGE</sequence>
<dbReference type="AlphaFoldDB" id="A0A1X0ZJI2"/>
<organism evidence="1 2">
    <name type="scientific">Pseudomonas putida</name>
    <name type="common">Arthrobacter siderocapsulatus</name>
    <dbReference type="NCBI Taxonomy" id="303"/>
    <lineage>
        <taxon>Bacteria</taxon>
        <taxon>Pseudomonadati</taxon>
        <taxon>Pseudomonadota</taxon>
        <taxon>Gammaproteobacteria</taxon>
        <taxon>Pseudomonadales</taxon>
        <taxon>Pseudomonadaceae</taxon>
        <taxon>Pseudomonas</taxon>
    </lineage>
</organism>
<name>A0A1X0ZJI2_PSEPU</name>
<dbReference type="RefSeq" id="WP_084850943.1">
    <property type="nucleotide sequence ID" value="NZ_CP143525.1"/>
</dbReference>
<dbReference type="EMBL" id="NBWC01000049">
    <property type="protein sequence ID" value="ORL58843.1"/>
    <property type="molecule type" value="Genomic_DNA"/>
</dbReference>
<gene>
    <name evidence="1" type="ORF">B7H17_25300</name>
</gene>
<evidence type="ECO:0000313" key="1">
    <source>
        <dbReference type="EMBL" id="ORL58843.1"/>
    </source>
</evidence>
<comment type="caution">
    <text evidence="1">The sequence shown here is derived from an EMBL/GenBank/DDBJ whole genome shotgun (WGS) entry which is preliminary data.</text>
</comment>
<proteinExistence type="predicted"/>